<evidence type="ECO:0000256" key="9">
    <source>
        <dbReference type="SAM" id="SignalP"/>
    </source>
</evidence>
<dbReference type="Gene3D" id="2.40.180.10">
    <property type="entry name" value="Catalase core domain"/>
    <property type="match status" value="1"/>
</dbReference>
<evidence type="ECO:0000313" key="12">
    <source>
        <dbReference type="Proteomes" id="UP000030653"/>
    </source>
</evidence>
<evidence type="ECO:0000256" key="4">
    <source>
        <dbReference type="ARBA" id="ARBA00022723"/>
    </source>
</evidence>
<dbReference type="RefSeq" id="XP_040626701.1">
    <property type="nucleotide sequence ID" value="XM_040773220.1"/>
</dbReference>
<dbReference type="GO" id="GO:0046872">
    <property type="term" value="F:metal ion binding"/>
    <property type="evidence" value="ECO:0007669"/>
    <property type="project" value="UniProtKB-KW"/>
</dbReference>
<dbReference type="SUPFAM" id="SSF56634">
    <property type="entry name" value="Heme-dependent catalase-like"/>
    <property type="match status" value="1"/>
</dbReference>
<gene>
    <name evidence="11" type="ORF">DACRYDRAFT_23383</name>
</gene>
<evidence type="ECO:0000256" key="8">
    <source>
        <dbReference type="PIRSR" id="PIRSR038928-2"/>
    </source>
</evidence>
<feature type="chain" id="PRO_5004067304" evidence="9">
    <location>
        <begin position="19"/>
        <end position="532"/>
    </location>
</feature>
<feature type="signal peptide" evidence="9">
    <location>
        <begin position="1"/>
        <end position="18"/>
    </location>
</feature>
<organism evidence="11 12">
    <name type="scientific">Dacryopinax primogenitus (strain DJM 731)</name>
    <name type="common">Brown rot fungus</name>
    <dbReference type="NCBI Taxonomy" id="1858805"/>
    <lineage>
        <taxon>Eukaryota</taxon>
        <taxon>Fungi</taxon>
        <taxon>Dikarya</taxon>
        <taxon>Basidiomycota</taxon>
        <taxon>Agaricomycotina</taxon>
        <taxon>Dacrymycetes</taxon>
        <taxon>Dacrymycetales</taxon>
        <taxon>Dacrymycetaceae</taxon>
        <taxon>Dacryopinax</taxon>
    </lineage>
</organism>
<dbReference type="Pfam" id="PF00199">
    <property type="entry name" value="Catalase"/>
    <property type="match status" value="1"/>
</dbReference>
<dbReference type="SMART" id="SM01060">
    <property type="entry name" value="Catalase"/>
    <property type="match status" value="1"/>
</dbReference>
<dbReference type="GO" id="GO:0042744">
    <property type="term" value="P:hydrogen peroxide catabolic process"/>
    <property type="evidence" value="ECO:0007669"/>
    <property type="project" value="UniProtKB-KW"/>
</dbReference>
<feature type="domain" description="Catalase core" evidence="10">
    <location>
        <begin position="53"/>
        <end position="436"/>
    </location>
</feature>
<dbReference type="STRING" id="1858805.M5FUB9"/>
<keyword evidence="2" id="KW-0575">Peroxidase</keyword>
<evidence type="ECO:0000256" key="5">
    <source>
        <dbReference type="ARBA" id="ARBA00023002"/>
    </source>
</evidence>
<dbReference type="PRINTS" id="PR00067">
    <property type="entry name" value="CATALASE"/>
</dbReference>
<evidence type="ECO:0000256" key="6">
    <source>
        <dbReference type="ARBA" id="ARBA00023004"/>
    </source>
</evidence>
<dbReference type="InterPro" id="IPR018028">
    <property type="entry name" value="Catalase"/>
</dbReference>
<comment type="cofactor">
    <cofactor evidence="8">
        <name>heme</name>
        <dbReference type="ChEBI" id="CHEBI:30413"/>
    </cofactor>
</comment>
<keyword evidence="6 8" id="KW-0408">Iron</keyword>
<sequence length="532" mass="59830">MLLCTALAVLSLLAQAAAAVKRDVDTTQYYDPLAIMAASEASSKLPADQLEFTLSGGQGYPNPYMMQRIGTTGPGLIQDVNLIEHLAHFVRERVPERTIHSKGAGAHGYFEVTTDNGSLYTMADMFIGIGKKTPVTMRLSTIAGLSGQSDSVRDLRGLAMKFRTSQGILDWVFLNHPVFWLRDPAKFPHFIHSQKRNVSTHLIDYNNFWDYLSANNETIHQVMRTFSDLGTPYGFRHMDGFSGNTFRLVKADGTWNYAKFNVISDQGIKNNTLAEATTMSGVNADFGIQDLYENIAAGNYPSWTVYFQVMDPQTAMNFTYNVFDLTKEWYPETVPRIEVGRIVLNQNPTNYHQEVEQIGFDPAQMPPGIEPSEDPALQARMFAYGDASRARIGINHKQLPINCPLNPVANFLRDGAMAINNQGSRPDYMSTIQPMNLEVRPYNDDNHTIWVGGAVKYLSQPTEIDYAQPRIFWNSLSDMDQDHLITNVVSHLGMVTDMTVKYRQLWHFNHVNTTLGQALAAGMNMTIPWQWT</sequence>
<dbReference type="InterPro" id="IPR010582">
    <property type="entry name" value="Catalase_immune_responsive"/>
</dbReference>
<dbReference type="AlphaFoldDB" id="M5FUB9"/>
<reference evidence="11 12" key="1">
    <citation type="journal article" date="2012" name="Science">
        <title>The Paleozoic origin of enzymatic lignin decomposition reconstructed from 31 fungal genomes.</title>
        <authorList>
            <person name="Floudas D."/>
            <person name="Binder M."/>
            <person name="Riley R."/>
            <person name="Barry K."/>
            <person name="Blanchette R.A."/>
            <person name="Henrissat B."/>
            <person name="Martinez A.T."/>
            <person name="Otillar R."/>
            <person name="Spatafora J.W."/>
            <person name="Yadav J.S."/>
            <person name="Aerts A."/>
            <person name="Benoit I."/>
            <person name="Boyd A."/>
            <person name="Carlson A."/>
            <person name="Copeland A."/>
            <person name="Coutinho P.M."/>
            <person name="de Vries R.P."/>
            <person name="Ferreira P."/>
            <person name="Findley K."/>
            <person name="Foster B."/>
            <person name="Gaskell J."/>
            <person name="Glotzer D."/>
            <person name="Gorecki P."/>
            <person name="Heitman J."/>
            <person name="Hesse C."/>
            <person name="Hori C."/>
            <person name="Igarashi K."/>
            <person name="Jurgens J.A."/>
            <person name="Kallen N."/>
            <person name="Kersten P."/>
            <person name="Kohler A."/>
            <person name="Kuees U."/>
            <person name="Kumar T.K.A."/>
            <person name="Kuo A."/>
            <person name="LaButti K."/>
            <person name="Larrondo L.F."/>
            <person name="Lindquist E."/>
            <person name="Ling A."/>
            <person name="Lombard V."/>
            <person name="Lucas S."/>
            <person name="Lundell T."/>
            <person name="Martin R."/>
            <person name="McLaughlin D.J."/>
            <person name="Morgenstern I."/>
            <person name="Morin E."/>
            <person name="Murat C."/>
            <person name="Nagy L.G."/>
            <person name="Nolan M."/>
            <person name="Ohm R.A."/>
            <person name="Patyshakuliyeva A."/>
            <person name="Rokas A."/>
            <person name="Ruiz-Duenas F.J."/>
            <person name="Sabat G."/>
            <person name="Salamov A."/>
            <person name="Samejima M."/>
            <person name="Schmutz J."/>
            <person name="Slot J.C."/>
            <person name="St John F."/>
            <person name="Stenlid J."/>
            <person name="Sun H."/>
            <person name="Sun S."/>
            <person name="Syed K."/>
            <person name="Tsang A."/>
            <person name="Wiebenga A."/>
            <person name="Young D."/>
            <person name="Pisabarro A."/>
            <person name="Eastwood D.C."/>
            <person name="Martin F."/>
            <person name="Cullen D."/>
            <person name="Grigoriev I.V."/>
            <person name="Hibbett D.S."/>
        </authorList>
    </citation>
    <scope>NUCLEOTIDE SEQUENCE [LARGE SCALE GENOMIC DNA]</scope>
    <source>
        <strain evidence="11 12">DJM-731 SS1</strain>
    </source>
</reference>
<dbReference type="PROSITE" id="PS51402">
    <property type="entry name" value="CATALASE_3"/>
    <property type="match status" value="1"/>
</dbReference>
<dbReference type="PANTHER" id="PTHR11465">
    <property type="entry name" value="CATALASE"/>
    <property type="match status" value="1"/>
</dbReference>
<dbReference type="GO" id="GO:0005777">
    <property type="term" value="C:peroxisome"/>
    <property type="evidence" value="ECO:0007669"/>
    <property type="project" value="TreeGrafter"/>
</dbReference>
<feature type="binding site" description="axial binding residue" evidence="8">
    <location>
        <position position="384"/>
    </location>
    <ligand>
        <name>heme</name>
        <dbReference type="ChEBI" id="CHEBI:30413"/>
    </ligand>
    <ligandPart>
        <name>Fe</name>
        <dbReference type="ChEBI" id="CHEBI:18248"/>
    </ligandPart>
</feature>
<comment type="similarity">
    <text evidence="1">Belongs to the catalase family.</text>
</comment>
<dbReference type="PROSITE" id="PS00438">
    <property type="entry name" value="CATALASE_2"/>
    <property type="match status" value="1"/>
</dbReference>
<keyword evidence="3 8" id="KW-0349">Heme</keyword>
<dbReference type="OrthoDB" id="6880011at2759"/>
<proteinExistence type="inferred from homology"/>
<keyword evidence="12" id="KW-1185">Reference proteome</keyword>
<keyword evidence="7" id="KW-0376">Hydrogen peroxide</keyword>
<dbReference type="PIRSF" id="PIRSF038928">
    <property type="entry name" value="Catalase_clade1-3"/>
    <property type="match status" value="1"/>
</dbReference>
<dbReference type="GO" id="GO:0020037">
    <property type="term" value="F:heme binding"/>
    <property type="evidence" value="ECO:0007669"/>
    <property type="project" value="InterPro"/>
</dbReference>
<dbReference type="InterPro" id="IPR020835">
    <property type="entry name" value="Catalase_sf"/>
</dbReference>
<evidence type="ECO:0000256" key="7">
    <source>
        <dbReference type="ARBA" id="ARBA00023324"/>
    </source>
</evidence>
<dbReference type="OMA" id="QERMVWH"/>
<dbReference type="PANTHER" id="PTHR11465:SF9">
    <property type="entry name" value="CATALASE"/>
    <property type="match status" value="1"/>
</dbReference>
<dbReference type="Pfam" id="PF06628">
    <property type="entry name" value="Catalase-rel"/>
    <property type="match status" value="1"/>
</dbReference>
<dbReference type="GO" id="GO:0005739">
    <property type="term" value="C:mitochondrion"/>
    <property type="evidence" value="ECO:0007669"/>
    <property type="project" value="TreeGrafter"/>
</dbReference>
<name>M5FUB9_DACPD</name>
<accession>M5FUB9</accession>
<keyword evidence="5" id="KW-0560">Oxidoreductase</keyword>
<dbReference type="GeneID" id="63688282"/>
<keyword evidence="9" id="KW-0732">Signal</keyword>
<dbReference type="InterPro" id="IPR024711">
    <property type="entry name" value="Catalase_clade1/3"/>
</dbReference>
<evidence type="ECO:0000256" key="1">
    <source>
        <dbReference type="ARBA" id="ARBA00005329"/>
    </source>
</evidence>
<keyword evidence="4 8" id="KW-0479">Metal-binding</keyword>
<dbReference type="HOGENOM" id="CLU_010645_2_0_1"/>
<dbReference type="EMBL" id="JH795868">
    <property type="protein sequence ID" value="EJT99803.1"/>
    <property type="molecule type" value="Genomic_DNA"/>
</dbReference>
<evidence type="ECO:0000256" key="2">
    <source>
        <dbReference type="ARBA" id="ARBA00022559"/>
    </source>
</evidence>
<evidence type="ECO:0000259" key="10">
    <source>
        <dbReference type="SMART" id="SM01060"/>
    </source>
</evidence>
<protein>
    <submittedName>
        <fullName evidence="11">Catalase-domain-containing protein</fullName>
    </submittedName>
</protein>
<dbReference type="InterPro" id="IPR024708">
    <property type="entry name" value="Catalase_AS"/>
</dbReference>
<dbReference type="GO" id="GO:0004096">
    <property type="term" value="F:catalase activity"/>
    <property type="evidence" value="ECO:0007669"/>
    <property type="project" value="UniProtKB-EC"/>
</dbReference>
<evidence type="ECO:0000313" key="11">
    <source>
        <dbReference type="EMBL" id="EJT99803.1"/>
    </source>
</evidence>
<dbReference type="Proteomes" id="UP000030653">
    <property type="component" value="Unassembled WGS sequence"/>
</dbReference>
<dbReference type="InterPro" id="IPR011614">
    <property type="entry name" value="Catalase_core"/>
</dbReference>
<evidence type="ECO:0000256" key="3">
    <source>
        <dbReference type="ARBA" id="ARBA00022617"/>
    </source>
</evidence>
<dbReference type="GO" id="GO:0042542">
    <property type="term" value="P:response to hydrogen peroxide"/>
    <property type="evidence" value="ECO:0007669"/>
    <property type="project" value="TreeGrafter"/>
</dbReference>